<dbReference type="Pfam" id="PF05354">
    <property type="entry name" value="Phage_attach"/>
    <property type="match status" value="1"/>
</dbReference>
<organism evidence="1">
    <name type="scientific">marine sediment metagenome</name>
    <dbReference type="NCBI Taxonomy" id="412755"/>
    <lineage>
        <taxon>unclassified sequences</taxon>
        <taxon>metagenomes</taxon>
        <taxon>ecological metagenomes</taxon>
    </lineage>
</organism>
<gene>
    <name evidence="1" type="ORF">S01H1_04623</name>
</gene>
<dbReference type="SUPFAM" id="SSF69279">
    <property type="entry name" value="Phage tail proteins"/>
    <property type="match status" value="1"/>
</dbReference>
<reference evidence="1" key="1">
    <citation type="journal article" date="2014" name="Front. Microbiol.">
        <title>High frequency of phylogenetically diverse reductive dehalogenase-homologous genes in deep subseafloor sedimentary metagenomes.</title>
        <authorList>
            <person name="Kawai M."/>
            <person name="Futagami T."/>
            <person name="Toyoda A."/>
            <person name="Takaki Y."/>
            <person name="Nishi S."/>
            <person name="Hori S."/>
            <person name="Arai W."/>
            <person name="Tsubouchi T."/>
            <person name="Morono Y."/>
            <person name="Uchiyama I."/>
            <person name="Ito T."/>
            <person name="Fujiyama A."/>
            <person name="Inagaki F."/>
            <person name="Takami H."/>
        </authorList>
    </citation>
    <scope>NUCLEOTIDE SEQUENCE</scope>
    <source>
        <strain evidence="1">Expedition CK06-06</strain>
    </source>
</reference>
<dbReference type="AlphaFoldDB" id="X0U9H9"/>
<dbReference type="InterPro" id="IPR053734">
    <property type="entry name" value="Phage_Head-Tail_Connect_sf"/>
</dbReference>
<dbReference type="GO" id="GO:0019068">
    <property type="term" value="P:virion assembly"/>
    <property type="evidence" value="ECO:0007669"/>
    <property type="project" value="InterPro"/>
</dbReference>
<sequence length="99" mass="10624">MTFKTDLIGDLDTFLANDEFAVDVTYNAVTFTGIFDDAFDSPNLDTGQIETTAPQVLVKDSDISGIAQDDTMTINSVVYNVTGIHPDGTGLTTIILSQD</sequence>
<evidence type="ECO:0000313" key="1">
    <source>
        <dbReference type="EMBL" id="GAF85155.1"/>
    </source>
</evidence>
<proteinExistence type="predicted"/>
<protein>
    <submittedName>
        <fullName evidence="1">Uncharacterized protein</fullName>
    </submittedName>
</protein>
<dbReference type="EMBL" id="BARS01002430">
    <property type="protein sequence ID" value="GAF85155.1"/>
    <property type="molecule type" value="Genomic_DNA"/>
</dbReference>
<comment type="caution">
    <text evidence="1">The sequence shown here is derived from an EMBL/GenBank/DDBJ whole genome shotgun (WGS) entry which is preliminary data.</text>
</comment>
<dbReference type="InterPro" id="IPR008018">
    <property type="entry name" value="Phage_tail_attach_FII"/>
</dbReference>
<accession>X0U9H9</accession>
<dbReference type="Gene3D" id="2.40.10.180">
    <property type="entry name" value="Phage tail proteins"/>
    <property type="match status" value="1"/>
</dbReference>
<name>X0U9H9_9ZZZZ</name>